<dbReference type="GO" id="GO:0046872">
    <property type="term" value="F:metal ion binding"/>
    <property type="evidence" value="ECO:0007669"/>
    <property type="project" value="UniProtKB-UniRule"/>
</dbReference>
<evidence type="ECO:0000256" key="3">
    <source>
        <dbReference type="ARBA" id="ARBA00012313"/>
    </source>
</evidence>
<feature type="signal peptide" evidence="19">
    <location>
        <begin position="1"/>
        <end position="22"/>
    </location>
</feature>
<keyword evidence="5 19" id="KW-0349">Heme</keyword>
<feature type="domain" description="Plant heme peroxidase family profile" evidence="20">
    <location>
        <begin position="23"/>
        <end position="359"/>
    </location>
</feature>
<reference evidence="21 22" key="1">
    <citation type="journal article" date="2010" name="Nature">
        <title>Genome sequencing and analysis of the model grass Brachypodium distachyon.</title>
        <authorList>
            <consortium name="International Brachypodium Initiative"/>
        </authorList>
    </citation>
    <scope>NUCLEOTIDE SEQUENCE [LARGE SCALE GENOMIC DNA]</scope>
    <source>
        <strain evidence="21 22">Bd21</strain>
    </source>
</reference>
<keyword evidence="19" id="KW-0732">Signal</keyword>
<feature type="active site" description="Proton acceptor" evidence="14">
    <location>
        <position position="64"/>
    </location>
</feature>
<evidence type="ECO:0000256" key="5">
    <source>
        <dbReference type="ARBA" id="ARBA00022617"/>
    </source>
</evidence>
<dbReference type="GO" id="GO:0005576">
    <property type="term" value="C:extracellular region"/>
    <property type="evidence" value="ECO:0007669"/>
    <property type="project" value="UniProtKB-SubCell"/>
</dbReference>
<keyword evidence="13 19" id="KW-0376">Hydrogen peroxide</keyword>
<keyword evidence="10 18" id="KW-1015">Disulfide bond</keyword>
<dbReference type="GO" id="GO:0020037">
    <property type="term" value="F:heme binding"/>
    <property type="evidence" value="ECO:0007669"/>
    <property type="project" value="UniProtKB-UniRule"/>
</dbReference>
<evidence type="ECO:0000256" key="11">
    <source>
        <dbReference type="ARBA" id="ARBA00023180"/>
    </source>
</evidence>
<evidence type="ECO:0000256" key="15">
    <source>
        <dbReference type="PIRSR" id="PIRSR600823-2"/>
    </source>
</evidence>
<keyword evidence="12" id="KW-0873">Pyrrolidone carboxylic acid</keyword>
<evidence type="ECO:0000256" key="8">
    <source>
        <dbReference type="ARBA" id="ARBA00023002"/>
    </source>
</evidence>
<dbReference type="CDD" id="cd00693">
    <property type="entry name" value="secretory_peroxidase"/>
    <property type="match status" value="1"/>
</dbReference>
<evidence type="ECO:0000256" key="10">
    <source>
        <dbReference type="ARBA" id="ARBA00023157"/>
    </source>
</evidence>
<feature type="binding site" evidence="16">
    <location>
        <position position="282"/>
    </location>
    <ligand>
        <name>Ca(2+)</name>
        <dbReference type="ChEBI" id="CHEBI:29108"/>
        <label>2</label>
    </ligand>
</feature>
<dbReference type="STRING" id="15368.A0A0Q3J9T8"/>
<dbReference type="OrthoDB" id="2113341at2759"/>
<dbReference type="FunFam" id="1.10.420.10:FF:000006">
    <property type="entry name" value="Peroxidase"/>
    <property type="match status" value="1"/>
</dbReference>
<dbReference type="InterPro" id="IPR002016">
    <property type="entry name" value="Haem_peroxidase"/>
</dbReference>
<keyword evidence="8 19" id="KW-0560">Oxidoreductase</keyword>
<protein>
    <recommendedName>
        <fullName evidence="3 19">Peroxidase</fullName>
        <ecNumber evidence="3 19">1.11.1.7</ecNumber>
    </recommendedName>
</protein>
<gene>
    <name evidence="21" type="ORF">BRADI_1g17870v3</name>
</gene>
<name>A0A0Q3J9T8_BRADI</name>
<dbReference type="InterPro" id="IPR019794">
    <property type="entry name" value="Peroxidases_AS"/>
</dbReference>
<feature type="disulfide bond" evidence="18">
    <location>
        <begin position="237"/>
        <end position="263"/>
    </location>
</feature>
<evidence type="ECO:0000259" key="20">
    <source>
        <dbReference type="PROSITE" id="PS50873"/>
    </source>
</evidence>
<keyword evidence="19" id="KW-0964">Secreted</keyword>
<feature type="binding site" description="axial binding residue" evidence="16">
    <location>
        <position position="230"/>
    </location>
    <ligand>
        <name>heme b</name>
        <dbReference type="ChEBI" id="CHEBI:60344"/>
    </ligand>
    <ligandPart>
        <name>Fe</name>
        <dbReference type="ChEBI" id="CHEBI:18248"/>
    </ligandPart>
</feature>
<feature type="binding site" evidence="16">
    <location>
        <position position="231"/>
    </location>
    <ligand>
        <name>Ca(2+)</name>
        <dbReference type="ChEBI" id="CHEBI:29108"/>
        <label>2</label>
    </ligand>
</feature>
<evidence type="ECO:0000256" key="17">
    <source>
        <dbReference type="PIRSR" id="PIRSR600823-4"/>
    </source>
</evidence>
<evidence type="ECO:0000256" key="9">
    <source>
        <dbReference type="ARBA" id="ARBA00023004"/>
    </source>
</evidence>
<sequence length="359" mass="38224">MASSSLLPSVMLLLCLAASASAQLSPTFYATSCPKALDTIKAAVTAAVKKENRMGASLLRLHFHDCFVQGCDASVLLSGNEQNALPNVGSLRGFEVIDSIKAQVEALCKQTVSCADILTLAARDSVVACSSSSSQLKLMLFLLWLTWAEKERTGERSHEINHPFRVNREGRWLGGPSWTVPLGRRDSLTANEALANSDLPPPFFDLVNLTKSFGDKGFSLTEMVALSGAHTIGQAQCLNFRDRLYNETTSIDAAFAASLKPNCPRPTGAPGDGNLAALDVSTPYYFDNKYYVNLQAKKGLLHSDQVLFNGGGADNIVSNFASSAAAFSGAFASAMVKMGNLGPLTGSQGQVRLSCSKVN</sequence>
<evidence type="ECO:0000256" key="13">
    <source>
        <dbReference type="ARBA" id="ARBA00023324"/>
    </source>
</evidence>
<dbReference type="InterPro" id="IPR010255">
    <property type="entry name" value="Haem_peroxidase_sf"/>
</dbReference>
<dbReference type="Gene3D" id="1.10.520.10">
    <property type="match status" value="2"/>
</dbReference>
<dbReference type="GO" id="GO:0004601">
    <property type="term" value="F:peroxidase activity"/>
    <property type="evidence" value="ECO:0000318"/>
    <property type="project" value="GO_Central"/>
</dbReference>
<feature type="binding site" evidence="16">
    <location>
        <position position="287"/>
    </location>
    <ligand>
        <name>Ca(2+)</name>
        <dbReference type="ChEBI" id="CHEBI:29108"/>
        <label>2</label>
    </ligand>
</feature>
<dbReference type="PANTHER" id="PTHR31388">
    <property type="entry name" value="PEROXIDASE 72-RELATED"/>
    <property type="match status" value="1"/>
</dbReference>
<feature type="site" description="Transition state stabilizer" evidence="17">
    <location>
        <position position="60"/>
    </location>
</feature>
<dbReference type="EC" id="1.11.1.7" evidence="3 19"/>
<keyword evidence="9 16" id="KW-0408">Iron</keyword>
<feature type="binding site" evidence="16">
    <location>
        <position position="68"/>
    </location>
    <ligand>
        <name>Ca(2+)</name>
        <dbReference type="ChEBI" id="CHEBI:29108"/>
        <label>1</label>
    </ligand>
</feature>
<dbReference type="EnsemblPlants" id="KQK14659">
    <property type="protein sequence ID" value="KQK14659"/>
    <property type="gene ID" value="BRADI_1g17870v3"/>
</dbReference>
<dbReference type="InParanoid" id="A0A0Q3J9T8"/>
<feature type="binding site" evidence="16">
    <location>
        <position position="65"/>
    </location>
    <ligand>
        <name>Ca(2+)</name>
        <dbReference type="ChEBI" id="CHEBI:29108"/>
        <label>1</label>
    </ligand>
</feature>
<evidence type="ECO:0000256" key="4">
    <source>
        <dbReference type="ARBA" id="ARBA00022559"/>
    </source>
</evidence>
<feature type="binding site" evidence="15">
    <location>
        <position position="200"/>
    </location>
    <ligand>
        <name>substrate</name>
    </ligand>
</feature>
<feature type="binding site" evidence="16">
    <location>
        <position position="81"/>
    </location>
    <ligand>
        <name>Ca(2+)</name>
        <dbReference type="ChEBI" id="CHEBI:29108"/>
        <label>1</label>
    </ligand>
</feature>
<evidence type="ECO:0000256" key="16">
    <source>
        <dbReference type="PIRSR" id="PIRSR600823-3"/>
    </source>
</evidence>
<dbReference type="Pfam" id="PF00141">
    <property type="entry name" value="peroxidase"/>
    <property type="match status" value="1"/>
</dbReference>
<dbReference type="PROSITE" id="PS00436">
    <property type="entry name" value="PEROXIDASE_2"/>
    <property type="match status" value="1"/>
</dbReference>
<comment type="subcellular location">
    <subcellularLocation>
        <location evidence="19">Secreted</location>
    </subcellularLocation>
</comment>
<evidence type="ECO:0000256" key="14">
    <source>
        <dbReference type="PIRSR" id="PIRSR600823-1"/>
    </source>
</evidence>
<evidence type="ECO:0000256" key="19">
    <source>
        <dbReference type="RuleBase" id="RU362060"/>
    </source>
</evidence>
<feature type="disulfide bond" evidence="18">
    <location>
        <begin position="33"/>
        <end position="108"/>
    </location>
</feature>
<organism evidence="21">
    <name type="scientific">Brachypodium distachyon</name>
    <name type="common">Purple false brome</name>
    <name type="synonym">Trachynia distachya</name>
    <dbReference type="NCBI Taxonomy" id="15368"/>
    <lineage>
        <taxon>Eukaryota</taxon>
        <taxon>Viridiplantae</taxon>
        <taxon>Streptophyta</taxon>
        <taxon>Embryophyta</taxon>
        <taxon>Tracheophyta</taxon>
        <taxon>Spermatophyta</taxon>
        <taxon>Magnoliopsida</taxon>
        <taxon>Liliopsida</taxon>
        <taxon>Poales</taxon>
        <taxon>Poaceae</taxon>
        <taxon>BOP clade</taxon>
        <taxon>Pooideae</taxon>
        <taxon>Stipodae</taxon>
        <taxon>Brachypodieae</taxon>
        <taxon>Brachypodium</taxon>
    </lineage>
</organism>
<dbReference type="ExpressionAtlas" id="A0A0Q3J9T8">
    <property type="expression patterns" value="baseline and differential"/>
</dbReference>
<keyword evidence="7 16" id="KW-0106">Calcium</keyword>
<dbReference type="Proteomes" id="UP000008810">
    <property type="component" value="Chromosome 1"/>
</dbReference>
<dbReference type="GO" id="GO:0042744">
    <property type="term" value="P:hydrogen peroxide catabolic process"/>
    <property type="evidence" value="ECO:0007669"/>
    <property type="project" value="UniProtKB-KW"/>
</dbReference>
<evidence type="ECO:0000256" key="2">
    <source>
        <dbReference type="ARBA" id="ARBA00006873"/>
    </source>
</evidence>
<dbReference type="GO" id="GO:0140825">
    <property type="term" value="F:lactoperoxidase activity"/>
    <property type="evidence" value="ECO:0007669"/>
    <property type="project" value="UniProtKB-EC"/>
</dbReference>
<dbReference type="InterPro" id="IPR000823">
    <property type="entry name" value="Peroxidase_pln"/>
</dbReference>
<accession>A0A0Q3J9T8</accession>
<keyword evidence="4 19" id="KW-0575">Peroxidase</keyword>
<feature type="binding site" evidence="16">
    <location>
        <position position="72"/>
    </location>
    <ligand>
        <name>Ca(2+)</name>
        <dbReference type="ChEBI" id="CHEBI:29108"/>
        <label>1</label>
    </ligand>
</feature>
<dbReference type="InterPro" id="IPR033905">
    <property type="entry name" value="Secretory_peroxidase"/>
</dbReference>
<dbReference type="Gramene" id="KQK14659">
    <property type="protein sequence ID" value="KQK14659"/>
    <property type="gene ID" value="BRADI_1g17870v3"/>
</dbReference>
<comment type="similarity">
    <text evidence="2">Belongs to the peroxidase family. Ascorbate peroxidase subfamily.</text>
</comment>
<dbReference type="InterPro" id="IPR019793">
    <property type="entry name" value="Peroxidases_heam-ligand_BS"/>
</dbReference>
<dbReference type="SUPFAM" id="SSF48113">
    <property type="entry name" value="Heme-dependent peroxidases"/>
    <property type="match status" value="1"/>
</dbReference>
<keyword evidence="11" id="KW-0325">Glycoprotein</keyword>
<dbReference type="PROSITE" id="PS50873">
    <property type="entry name" value="PEROXIDASE_4"/>
    <property type="match status" value="1"/>
</dbReference>
<evidence type="ECO:0000256" key="1">
    <source>
        <dbReference type="ARBA" id="ARBA00000189"/>
    </source>
</evidence>
<keyword evidence="23" id="KW-1185">Reference proteome</keyword>
<comment type="similarity">
    <text evidence="19">Belongs to the peroxidase family. Classical plant (class III) peroxidase subfamily.</text>
</comment>
<evidence type="ECO:0000256" key="12">
    <source>
        <dbReference type="ARBA" id="ARBA00023283"/>
    </source>
</evidence>
<feature type="disulfide bond" evidence="18">
    <location>
        <begin position="114"/>
        <end position="355"/>
    </location>
</feature>
<dbReference type="GO" id="GO:0006979">
    <property type="term" value="P:response to oxidative stress"/>
    <property type="evidence" value="ECO:0007669"/>
    <property type="project" value="UniProtKB-UniRule"/>
</dbReference>
<comment type="function">
    <text evidence="19">Removal of H(2)O(2), oxidation of toxic reductants, biosynthesis and degradation of lignin, suberization, auxin catabolism, response to environmental stresses such as wounding, pathogen attack and oxidative stress.</text>
</comment>
<dbReference type="PROSITE" id="PS00435">
    <property type="entry name" value="PEROXIDASE_1"/>
    <property type="match status" value="1"/>
</dbReference>
<reference evidence="21" key="2">
    <citation type="submission" date="2017-06" db="EMBL/GenBank/DDBJ databases">
        <title>WGS assembly of Brachypodium distachyon.</title>
        <authorList>
            <consortium name="The International Brachypodium Initiative"/>
            <person name="Lucas S."/>
            <person name="Harmon-Smith M."/>
            <person name="Lail K."/>
            <person name="Tice H."/>
            <person name="Grimwood J."/>
            <person name="Bruce D."/>
            <person name="Barry K."/>
            <person name="Shu S."/>
            <person name="Lindquist E."/>
            <person name="Wang M."/>
            <person name="Pitluck S."/>
            <person name="Vogel J.P."/>
            <person name="Garvin D.F."/>
            <person name="Mockler T.C."/>
            <person name="Schmutz J."/>
            <person name="Rokhsar D."/>
            <person name="Bevan M.W."/>
        </authorList>
    </citation>
    <scope>NUCLEOTIDE SEQUENCE</scope>
    <source>
        <strain evidence="21">Bd21</strain>
    </source>
</reference>
<feature type="chain" id="PRO_5033764859" description="Peroxidase" evidence="19">
    <location>
        <begin position="23"/>
        <end position="359"/>
    </location>
</feature>
<evidence type="ECO:0000256" key="7">
    <source>
        <dbReference type="ARBA" id="ARBA00022837"/>
    </source>
</evidence>
<dbReference type="EMBL" id="CM000880">
    <property type="protein sequence ID" value="KQK14659.2"/>
    <property type="molecule type" value="Genomic_DNA"/>
</dbReference>
<reference evidence="22" key="3">
    <citation type="submission" date="2018-08" db="UniProtKB">
        <authorList>
            <consortium name="EnsemblPlants"/>
        </authorList>
    </citation>
    <scope>IDENTIFICATION</scope>
    <source>
        <strain evidence="22">cv. Bd21</strain>
    </source>
</reference>
<proteinExistence type="inferred from homology"/>
<feature type="binding site" evidence="16">
    <location>
        <position position="279"/>
    </location>
    <ligand>
        <name>Ca(2+)</name>
        <dbReference type="ChEBI" id="CHEBI:29108"/>
        <label>2</label>
    </ligand>
</feature>
<keyword evidence="6 16" id="KW-0479">Metal-binding</keyword>
<comment type="cofactor">
    <cofactor evidence="16 19">
        <name>heme b</name>
        <dbReference type="ChEBI" id="CHEBI:60344"/>
    </cofactor>
    <text evidence="16 19">Binds 1 heme b (iron(II)-protoporphyrin IX) group per subunit.</text>
</comment>
<feature type="disulfide bond" evidence="18">
    <location>
        <begin position="66"/>
        <end position="71"/>
    </location>
</feature>
<evidence type="ECO:0000313" key="21">
    <source>
        <dbReference type="EMBL" id="KQK14659.2"/>
    </source>
</evidence>
<comment type="cofactor">
    <cofactor evidence="16 19">
        <name>Ca(2+)</name>
        <dbReference type="ChEBI" id="CHEBI:29108"/>
    </cofactor>
    <text evidence="16 19">Binds 2 calcium ions per subunit.</text>
</comment>
<evidence type="ECO:0000256" key="18">
    <source>
        <dbReference type="PIRSR" id="PIRSR600823-5"/>
    </source>
</evidence>
<dbReference type="AlphaFoldDB" id="A0A0Q3J9T8"/>
<dbReference type="GO" id="GO:0009505">
    <property type="term" value="C:plant-type cell wall"/>
    <property type="evidence" value="ECO:0000318"/>
    <property type="project" value="GO_Central"/>
</dbReference>
<dbReference type="PANTHER" id="PTHR31388:SF256">
    <property type="entry name" value="PEROXIDASE"/>
    <property type="match status" value="1"/>
</dbReference>
<dbReference type="PRINTS" id="PR00461">
    <property type="entry name" value="PLPEROXIDASE"/>
</dbReference>
<evidence type="ECO:0000256" key="6">
    <source>
        <dbReference type="ARBA" id="ARBA00022723"/>
    </source>
</evidence>
<dbReference type="PRINTS" id="PR00458">
    <property type="entry name" value="PEROXIDASE"/>
</dbReference>
<comment type="catalytic activity">
    <reaction evidence="1 19">
        <text>2 a phenolic donor + H2O2 = 2 a phenolic radical donor + 2 H2O</text>
        <dbReference type="Rhea" id="RHEA:56136"/>
        <dbReference type="ChEBI" id="CHEBI:15377"/>
        <dbReference type="ChEBI" id="CHEBI:16240"/>
        <dbReference type="ChEBI" id="CHEBI:139520"/>
        <dbReference type="ChEBI" id="CHEBI:139521"/>
        <dbReference type="EC" id="1.11.1.7"/>
    </reaction>
</comment>
<feature type="binding site" evidence="16">
    <location>
        <position position="70"/>
    </location>
    <ligand>
        <name>Ca(2+)</name>
        <dbReference type="ChEBI" id="CHEBI:29108"/>
        <label>1</label>
    </ligand>
</feature>
<feature type="binding site" evidence="16">
    <location>
        <position position="74"/>
    </location>
    <ligand>
        <name>Ca(2+)</name>
        <dbReference type="ChEBI" id="CHEBI:29108"/>
        <label>1</label>
    </ligand>
</feature>
<dbReference type="Gene3D" id="1.10.420.10">
    <property type="entry name" value="Peroxidase, domain 2"/>
    <property type="match status" value="1"/>
</dbReference>
<evidence type="ECO:0000313" key="22">
    <source>
        <dbReference type="EnsemblPlants" id="KQK14659"/>
    </source>
</evidence>
<evidence type="ECO:0000313" key="23">
    <source>
        <dbReference type="Proteomes" id="UP000008810"/>
    </source>
</evidence>